<gene>
    <name evidence="2" type="ORF">DP106_10610</name>
</gene>
<keyword evidence="3" id="KW-1185">Reference proteome</keyword>
<evidence type="ECO:0000313" key="3">
    <source>
        <dbReference type="Proteomes" id="UP000281564"/>
    </source>
</evidence>
<feature type="region of interest" description="Disordered" evidence="1">
    <location>
        <begin position="85"/>
        <end position="109"/>
    </location>
</feature>
<name>A0A3A6PYV0_9EURY</name>
<dbReference type="AlphaFoldDB" id="A0A3A6PYV0"/>
<accession>A0A3A6PYV0</accession>
<evidence type="ECO:0000256" key="1">
    <source>
        <dbReference type="SAM" id="MobiDB-lite"/>
    </source>
</evidence>
<evidence type="ECO:0000313" key="2">
    <source>
        <dbReference type="EMBL" id="RJX48878.1"/>
    </source>
</evidence>
<proteinExistence type="predicted"/>
<sequence length="109" mass="11123">MTTAYATPTRAGRVARAVAPDNTASMTTQVESATVTTEIDRDTTGGLQSTVDDYVVNLSVAEGVFDAIDTAADAAAVDVVDDAADADTESDIAPTEDSTAAETTTDETT</sequence>
<comment type="caution">
    <text evidence="2">The sequence shown here is derived from an EMBL/GenBank/DDBJ whole genome shotgun (WGS) entry which is preliminary data.</text>
</comment>
<protein>
    <submittedName>
        <fullName evidence="2">KEOPS complex Pcc1-like subunit</fullName>
    </submittedName>
</protein>
<dbReference type="NCBIfam" id="NF011470">
    <property type="entry name" value="PRK14887.1"/>
    <property type="match status" value="1"/>
</dbReference>
<dbReference type="EMBL" id="QMDW01000015">
    <property type="protein sequence ID" value="RJX48878.1"/>
    <property type="molecule type" value="Genomic_DNA"/>
</dbReference>
<organism evidence="2 3">
    <name type="scientific">Halonotius pteroides</name>
    <dbReference type="NCBI Taxonomy" id="268735"/>
    <lineage>
        <taxon>Archaea</taxon>
        <taxon>Methanobacteriati</taxon>
        <taxon>Methanobacteriota</taxon>
        <taxon>Stenosarchaea group</taxon>
        <taxon>Halobacteria</taxon>
        <taxon>Halobacteriales</taxon>
        <taxon>Haloferacaceae</taxon>
        <taxon>Halonotius</taxon>
    </lineage>
</organism>
<dbReference type="Proteomes" id="UP000281564">
    <property type="component" value="Unassembled WGS sequence"/>
</dbReference>
<reference evidence="2 3" key="1">
    <citation type="submission" date="2018-06" db="EMBL/GenBank/DDBJ databases">
        <title>Halonotius sp. F13-13 a new haloarchaeeon isolated from a solar saltern from Isla Cristina, Huelva, Spain.</title>
        <authorList>
            <person name="Duran-Viseras A."/>
            <person name="Sanchez-Porro C."/>
            <person name="Ventosa A."/>
        </authorList>
    </citation>
    <scope>NUCLEOTIDE SEQUENCE [LARGE SCALE GENOMIC DNA]</scope>
    <source>
        <strain evidence="2 3">CECT 7525</strain>
    </source>
</reference>